<dbReference type="EMBL" id="CH473960">
    <property type="protein sequence ID" value="EDM16638.1"/>
    <property type="molecule type" value="Genomic_DNA"/>
</dbReference>
<dbReference type="AlphaFoldDB" id="A6IGR0"/>
<protein>
    <submittedName>
        <fullName evidence="1">RCG48954</fullName>
    </submittedName>
</protein>
<dbReference type="Proteomes" id="UP000234681">
    <property type="component" value="Chromosome 7"/>
</dbReference>
<evidence type="ECO:0000313" key="2">
    <source>
        <dbReference type="Proteomes" id="UP000234681"/>
    </source>
</evidence>
<name>A6IGR0_RAT</name>
<sequence length="45" mass="5174">MAPQRIWTKTDLNGVLGKKYQCALMYGTPYRRSPEKLCNAISLAW</sequence>
<evidence type="ECO:0000313" key="1">
    <source>
        <dbReference type="EMBL" id="EDM16638.1"/>
    </source>
</evidence>
<gene>
    <name evidence="1" type="ORF">rCG_48954</name>
</gene>
<reference evidence="1 2" key="1">
    <citation type="submission" date="2005-09" db="EMBL/GenBank/DDBJ databases">
        <authorList>
            <person name="Mural R.J."/>
            <person name="Li P.W."/>
            <person name="Adams M.D."/>
            <person name="Amanatides P.G."/>
            <person name="Baden-Tillson H."/>
            <person name="Barnstead M."/>
            <person name="Chin S.H."/>
            <person name="Dew I."/>
            <person name="Evans C.A."/>
            <person name="Ferriera S."/>
            <person name="Flanigan M."/>
            <person name="Fosler C."/>
            <person name="Glodek A."/>
            <person name="Gu Z."/>
            <person name="Holt R.A."/>
            <person name="Jennings D."/>
            <person name="Kraft C.L."/>
            <person name="Lu F."/>
            <person name="Nguyen T."/>
            <person name="Nusskern D.R."/>
            <person name="Pfannkoch C.M."/>
            <person name="Sitter C."/>
            <person name="Sutton G.G."/>
            <person name="Venter J.C."/>
            <person name="Wang Z."/>
            <person name="Woodage T."/>
            <person name="Zheng X.H."/>
            <person name="Zhong F."/>
        </authorList>
    </citation>
    <scope>NUCLEOTIDE SEQUENCE [LARGE SCALE GENOMIC DNA]</scope>
    <source>
        <strain>BN</strain>
        <strain evidence="2">Sprague-Dawley</strain>
    </source>
</reference>
<accession>A6IGR0</accession>
<proteinExistence type="predicted"/>
<organism evidence="1 2">
    <name type="scientific">Rattus norvegicus</name>
    <name type="common">Rat</name>
    <dbReference type="NCBI Taxonomy" id="10116"/>
    <lineage>
        <taxon>Eukaryota</taxon>
        <taxon>Metazoa</taxon>
        <taxon>Chordata</taxon>
        <taxon>Craniata</taxon>
        <taxon>Vertebrata</taxon>
        <taxon>Euteleostomi</taxon>
        <taxon>Mammalia</taxon>
        <taxon>Eutheria</taxon>
        <taxon>Euarchontoglires</taxon>
        <taxon>Glires</taxon>
        <taxon>Rodentia</taxon>
        <taxon>Myomorpha</taxon>
        <taxon>Muroidea</taxon>
        <taxon>Muridae</taxon>
        <taxon>Murinae</taxon>
        <taxon>Rattus</taxon>
    </lineage>
</organism>